<evidence type="ECO:0000313" key="7">
    <source>
        <dbReference type="Proteomes" id="UP001165587"/>
    </source>
</evidence>
<sequence>MQQESGSSEVSLWTACREGDQSAFGCLFDLHKDRVFRHAFRLLADRSDAEDILGTVFFELWRKRDTVHVVDGSLLPWLLLTATNSALNLRRATRRYRHLLSRLPREDHELSAEDQVYLRSNGLSPELDDALRGLNPTDQGLVALVIIEGYPIAEAAMALEIGPSVARKRLSRLRVRLRESLSGASTVDLALEGNGS</sequence>
<reference evidence="6" key="1">
    <citation type="submission" date="2022-08" db="EMBL/GenBank/DDBJ databases">
        <authorList>
            <person name="Deng Y."/>
            <person name="Han X.-F."/>
            <person name="Zhang Y.-Q."/>
        </authorList>
    </citation>
    <scope>NUCLEOTIDE SEQUENCE</scope>
    <source>
        <strain evidence="6">CPCC 203407</strain>
    </source>
</reference>
<feature type="domain" description="RNA polymerase sigma-70 region 2" evidence="5">
    <location>
        <begin position="27"/>
        <end position="95"/>
    </location>
</feature>
<organism evidence="6 7">
    <name type="scientific">Herbiconiux oxytropis</name>
    <dbReference type="NCBI Taxonomy" id="2970915"/>
    <lineage>
        <taxon>Bacteria</taxon>
        <taxon>Bacillati</taxon>
        <taxon>Actinomycetota</taxon>
        <taxon>Actinomycetes</taxon>
        <taxon>Micrococcales</taxon>
        <taxon>Microbacteriaceae</taxon>
        <taxon>Herbiconiux</taxon>
    </lineage>
</organism>
<dbReference type="PANTHER" id="PTHR43133">
    <property type="entry name" value="RNA POLYMERASE ECF-TYPE SIGMA FACTO"/>
    <property type="match status" value="1"/>
</dbReference>
<dbReference type="NCBIfam" id="TIGR02937">
    <property type="entry name" value="sigma70-ECF"/>
    <property type="match status" value="1"/>
</dbReference>
<dbReference type="GO" id="GO:0006352">
    <property type="term" value="P:DNA-templated transcription initiation"/>
    <property type="evidence" value="ECO:0007669"/>
    <property type="project" value="InterPro"/>
</dbReference>
<evidence type="ECO:0000313" key="6">
    <source>
        <dbReference type="EMBL" id="MCS5725708.1"/>
    </source>
</evidence>
<dbReference type="InterPro" id="IPR013325">
    <property type="entry name" value="RNA_pol_sigma_r2"/>
</dbReference>
<protein>
    <submittedName>
        <fullName evidence="6">Sigma-70 family RNA polymerase sigma factor</fullName>
    </submittedName>
</protein>
<dbReference type="PANTHER" id="PTHR43133:SF25">
    <property type="entry name" value="RNA POLYMERASE SIGMA FACTOR RFAY-RELATED"/>
    <property type="match status" value="1"/>
</dbReference>
<dbReference type="Pfam" id="PF04542">
    <property type="entry name" value="Sigma70_r2"/>
    <property type="match status" value="1"/>
</dbReference>
<name>A0AA42BW95_9MICO</name>
<proteinExistence type="inferred from homology"/>
<keyword evidence="7" id="KW-1185">Reference proteome</keyword>
<dbReference type="EMBL" id="JANLCK010000003">
    <property type="protein sequence ID" value="MCS5725708.1"/>
    <property type="molecule type" value="Genomic_DNA"/>
</dbReference>
<comment type="caution">
    <text evidence="6">The sequence shown here is derived from an EMBL/GenBank/DDBJ whole genome shotgun (WGS) entry which is preliminary data.</text>
</comment>
<comment type="similarity">
    <text evidence="1">Belongs to the sigma-70 factor family. ECF subfamily.</text>
</comment>
<gene>
    <name evidence="6" type="ORF">N1028_07340</name>
</gene>
<dbReference type="Gene3D" id="1.10.10.10">
    <property type="entry name" value="Winged helix-like DNA-binding domain superfamily/Winged helix DNA-binding domain"/>
    <property type="match status" value="1"/>
</dbReference>
<evidence type="ECO:0000256" key="1">
    <source>
        <dbReference type="ARBA" id="ARBA00010641"/>
    </source>
</evidence>
<dbReference type="InterPro" id="IPR013324">
    <property type="entry name" value="RNA_pol_sigma_r3/r4-like"/>
</dbReference>
<keyword evidence="4" id="KW-0804">Transcription</keyword>
<dbReference type="InterPro" id="IPR036388">
    <property type="entry name" value="WH-like_DNA-bd_sf"/>
</dbReference>
<dbReference type="InterPro" id="IPR007627">
    <property type="entry name" value="RNA_pol_sigma70_r2"/>
</dbReference>
<dbReference type="GO" id="GO:0016987">
    <property type="term" value="F:sigma factor activity"/>
    <property type="evidence" value="ECO:0007669"/>
    <property type="project" value="UniProtKB-KW"/>
</dbReference>
<dbReference type="AlphaFoldDB" id="A0AA42BW95"/>
<dbReference type="InterPro" id="IPR039425">
    <property type="entry name" value="RNA_pol_sigma-70-like"/>
</dbReference>
<accession>A0AA42BW95</accession>
<dbReference type="InterPro" id="IPR014284">
    <property type="entry name" value="RNA_pol_sigma-70_dom"/>
</dbReference>
<evidence type="ECO:0000256" key="2">
    <source>
        <dbReference type="ARBA" id="ARBA00023015"/>
    </source>
</evidence>
<dbReference type="Gene3D" id="1.10.1740.10">
    <property type="match status" value="1"/>
</dbReference>
<evidence type="ECO:0000256" key="4">
    <source>
        <dbReference type="ARBA" id="ARBA00023163"/>
    </source>
</evidence>
<dbReference type="RefSeq" id="WP_259526278.1">
    <property type="nucleotide sequence ID" value="NZ_JANLCK010000003.1"/>
</dbReference>
<evidence type="ECO:0000259" key="5">
    <source>
        <dbReference type="Pfam" id="PF04542"/>
    </source>
</evidence>
<keyword evidence="3" id="KW-0731">Sigma factor</keyword>
<dbReference type="SUPFAM" id="SSF88946">
    <property type="entry name" value="Sigma2 domain of RNA polymerase sigma factors"/>
    <property type="match status" value="1"/>
</dbReference>
<evidence type="ECO:0000256" key="3">
    <source>
        <dbReference type="ARBA" id="ARBA00023082"/>
    </source>
</evidence>
<dbReference type="Proteomes" id="UP001165587">
    <property type="component" value="Unassembled WGS sequence"/>
</dbReference>
<keyword evidence="2" id="KW-0805">Transcription regulation</keyword>
<dbReference type="SUPFAM" id="SSF88659">
    <property type="entry name" value="Sigma3 and sigma4 domains of RNA polymerase sigma factors"/>
    <property type="match status" value="1"/>
</dbReference>